<dbReference type="PANTHER" id="PTHR33376:SF5">
    <property type="entry name" value="EXTRACYTOPLASMIC SOLUTE RECEPTOR PROTEIN"/>
    <property type="match status" value="1"/>
</dbReference>
<organism evidence="4 5">
    <name type="scientific">Pseudazoarcus pumilus</name>
    <dbReference type="NCBI Taxonomy" id="2067960"/>
    <lineage>
        <taxon>Bacteria</taxon>
        <taxon>Pseudomonadati</taxon>
        <taxon>Pseudomonadota</taxon>
        <taxon>Betaproteobacteria</taxon>
        <taxon>Rhodocyclales</taxon>
        <taxon>Zoogloeaceae</taxon>
        <taxon>Pseudazoarcus</taxon>
    </lineage>
</organism>
<proteinExistence type="predicted"/>
<evidence type="ECO:0000313" key="5">
    <source>
        <dbReference type="Proteomes" id="UP000242205"/>
    </source>
</evidence>
<accession>A0A2I6S5Y2</accession>
<dbReference type="Gene3D" id="3.40.190.10">
    <property type="entry name" value="Periplasmic binding protein-like II"/>
    <property type="match status" value="1"/>
</dbReference>
<feature type="binding site" evidence="2">
    <location>
        <position position="156"/>
    </location>
    <ligand>
        <name>substrate</name>
    </ligand>
</feature>
<dbReference type="Pfam" id="PF03480">
    <property type="entry name" value="DctP"/>
    <property type="match status" value="1"/>
</dbReference>
<feature type="binding site" evidence="3">
    <location>
        <position position="214"/>
    </location>
    <ligand>
        <name>substrate</name>
    </ligand>
</feature>
<sequence>MSSRRRFLQHAGLGGIVAAGVAPGVVGARPAMRWRLASSFPKSLDILHGCTERFARNVSEATDGRFTISIYAAGELVPPFSVLDAVGNGTVDCGHTAAYYYFGKDEAFSFDCAIPFGMNSRQQTAWMFDGNGLALLRELYADHGVVNFVMGNSGTQMGGWYRRPVRSLDDLKDLRVRIGGFGGMVFERLGVLTQNIPLSDAYPALEKGTIDATEFIGPYDDLKLGLHRVAPHYHYPAWWEGSGQLSLYVGTEAWNALPAEYKSIVERAASDAHVLMQARYDARNPAAMKRLLGEGARLAPFPREVLDAAFAASQDLYTDLDARNPRWRRIHADYRRFLADQVQWHATAEAHYNAYMRTLDL</sequence>
<dbReference type="RefSeq" id="WP_102246744.1">
    <property type="nucleotide sequence ID" value="NZ_CP025682.1"/>
</dbReference>
<dbReference type="Proteomes" id="UP000242205">
    <property type="component" value="Chromosome"/>
</dbReference>
<dbReference type="Gene3D" id="3.40.190.170">
    <property type="entry name" value="Bacterial extracellular solute-binding protein, family 7"/>
    <property type="match status" value="1"/>
</dbReference>
<name>A0A2I6S5Y2_9RHOO</name>
<reference evidence="4 5" key="1">
    <citation type="submission" date="2018-01" db="EMBL/GenBank/DDBJ databases">
        <authorList>
            <person name="Fu G.-Y."/>
        </authorList>
    </citation>
    <scope>NUCLEOTIDE SEQUENCE [LARGE SCALE GENOMIC DNA]</scope>
    <source>
        <strain evidence="4 5">SY39</strain>
    </source>
</reference>
<dbReference type="InterPro" id="IPR006311">
    <property type="entry name" value="TAT_signal"/>
</dbReference>
<keyword evidence="3" id="KW-0479">Metal-binding</keyword>
<dbReference type="AlphaFoldDB" id="A0A2I6S5Y2"/>
<dbReference type="GO" id="GO:0031317">
    <property type="term" value="C:tripartite ATP-independent periplasmic transporter complex"/>
    <property type="evidence" value="ECO:0007669"/>
    <property type="project" value="InterPro"/>
</dbReference>
<evidence type="ECO:0000313" key="4">
    <source>
        <dbReference type="EMBL" id="AUN94677.1"/>
    </source>
</evidence>
<dbReference type="GO" id="GO:0046872">
    <property type="term" value="F:metal ion binding"/>
    <property type="evidence" value="ECO:0007669"/>
    <property type="project" value="UniProtKB-KW"/>
</dbReference>
<dbReference type="GO" id="GO:0055085">
    <property type="term" value="P:transmembrane transport"/>
    <property type="evidence" value="ECO:0007669"/>
    <property type="project" value="InterPro"/>
</dbReference>
<dbReference type="EMBL" id="CP025682">
    <property type="protein sequence ID" value="AUN94677.1"/>
    <property type="molecule type" value="Genomic_DNA"/>
</dbReference>
<evidence type="ECO:0000256" key="1">
    <source>
        <dbReference type="ARBA" id="ARBA00022729"/>
    </source>
</evidence>
<dbReference type="KEGG" id="atw:C0099_06835"/>
<dbReference type="InterPro" id="IPR026289">
    <property type="entry name" value="SBP_TakP-like"/>
</dbReference>
<evidence type="ECO:0000256" key="3">
    <source>
        <dbReference type="PIRSR" id="PIRSR039026-2"/>
    </source>
</evidence>
<dbReference type="NCBIfam" id="NF037995">
    <property type="entry name" value="TRAP_S1"/>
    <property type="match status" value="1"/>
</dbReference>
<dbReference type="InterPro" id="IPR018389">
    <property type="entry name" value="DctP_fam"/>
</dbReference>
<evidence type="ECO:0000256" key="2">
    <source>
        <dbReference type="PIRSR" id="PIRSR039026-1"/>
    </source>
</evidence>
<feature type="binding site" evidence="3">
    <location>
        <position position="215"/>
    </location>
    <ligand>
        <name>Na(+)</name>
        <dbReference type="ChEBI" id="CHEBI:29101"/>
    </ligand>
</feature>
<dbReference type="NCBIfam" id="TIGR01409">
    <property type="entry name" value="TAT_signal_seq"/>
    <property type="match status" value="1"/>
</dbReference>
<dbReference type="PIRSF" id="PIRSF039026">
    <property type="entry name" value="SiaP"/>
    <property type="match status" value="1"/>
</dbReference>
<dbReference type="OrthoDB" id="9769667at2"/>
<dbReference type="InterPro" id="IPR038404">
    <property type="entry name" value="TRAP_DctP_sf"/>
</dbReference>
<dbReference type="PROSITE" id="PS51318">
    <property type="entry name" value="TAT"/>
    <property type="match status" value="1"/>
</dbReference>
<protein>
    <submittedName>
        <fullName evidence="4">ABC transporter substrate-binding protein</fullName>
    </submittedName>
</protein>
<feature type="binding site" evidence="2">
    <location>
        <position position="177"/>
    </location>
    <ligand>
        <name>substrate</name>
    </ligand>
</feature>
<keyword evidence="5" id="KW-1185">Reference proteome</keyword>
<dbReference type="PANTHER" id="PTHR33376">
    <property type="match status" value="1"/>
</dbReference>
<feature type="binding site" evidence="3">
    <location>
        <position position="240"/>
    </location>
    <ligand>
        <name>substrate</name>
    </ligand>
</feature>
<keyword evidence="1" id="KW-0732">Signal</keyword>
<dbReference type="InterPro" id="IPR019546">
    <property type="entry name" value="TAT_signal_bac_arc"/>
</dbReference>
<gene>
    <name evidence="4" type="ORF">C0099_06835</name>
</gene>